<dbReference type="InterPro" id="IPR042185">
    <property type="entry name" value="Serpin_sf_2"/>
</dbReference>
<dbReference type="PRINTS" id="PR00780">
    <property type="entry name" value="LEUSERPINII"/>
</dbReference>
<keyword evidence="5" id="KW-0325">Glycoprotein</keyword>
<feature type="chain" id="PRO_5017230123" description="Thyroxine-binding globulin" evidence="11">
    <location>
        <begin position="20"/>
        <end position="799"/>
    </location>
</feature>
<dbReference type="PROSITE" id="PS00284">
    <property type="entry name" value="SERPIN"/>
    <property type="match status" value="1"/>
</dbReference>
<keyword evidence="4 11" id="KW-0732">Signal</keyword>
<dbReference type="Gene3D" id="3.30.497.10">
    <property type="entry name" value="Antithrombin, subunit I, domain 2"/>
    <property type="match status" value="2"/>
</dbReference>
<dbReference type="InterPro" id="IPR042178">
    <property type="entry name" value="Serpin_sf_1"/>
</dbReference>
<dbReference type="KEGG" id="pmei:106933824"/>
<evidence type="ECO:0000256" key="1">
    <source>
        <dbReference type="ARBA" id="ARBA00004613"/>
    </source>
</evidence>
<comment type="function">
    <text evidence="6">Major thyroid hormone transport protein in serum.</text>
</comment>
<dbReference type="Proteomes" id="UP000261480">
    <property type="component" value="Unplaced"/>
</dbReference>
<dbReference type="PANTHER" id="PTHR11461:SF375">
    <property type="entry name" value="THYROXINE-BINDING GLOBULIN"/>
    <property type="match status" value="1"/>
</dbReference>
<comment type="similarity">
    <text evidence="2 10">Belongs to the serpin family.</text>
</comment>
<dbReference type="FunFam" id="3.30.497.10:FF:000001">
    <property type="entry name" value="Serine protease inhibitor"/>
    <property type="match status" value="2"/>
</dbReference>
<reference evidence="13" key="2">
    <citation type="submission" date="2025-09" db="UniProtKB">
        <authorList>
            <consortium name="Ensembl"/>
        </authorList>
    </citation>
    <scope>IDENTIFICATION</scope>
</reference>
<evidence type="ECO:0000256" key="6">
    <source>
        <dbReference type="ARBA" id="ARBA00037352"/>
    </source>
</evidence>
<dbReference type="SUPFAM" id="SSF56574">
    <property type="entry name" value="Serpins"/>
    <property type="match status" value="2"/>
</dbReference>
<evidence type="ECO:0000256" key="7">
    <source>
        <dbReference type="ARBA" id="ARBA00039512"/>
    </source>
</evidence>
<reference evidence="13" key="1">
    <citation type="submission" date="2025-08" db="UniProtKB">
        <authorList>
            <consortium name="Ensembl"/>
        </authorList>
    </citation>
    <scope>IDENTIFICATION</scope>
</reference>
<accession>A0A3B3Z3Y8</accession>
<keyword evidence="3" id="KW-0964">Secreted</keyword>
<dbReference type="SMART" id="SM00093">
    <property type="entry name" value="SERPIN"/>
    <property type="match status" value="2"/>
</dbReference>
<evidence type="ECO:0000259" key="12">
    <source>
        <dbReference type="SMART" id="SM00093"/>
    </source>
</evidence>
<evidence type="ECO:0000313" key="13">
    <source>
        <dbReference type="Ensembl" id="ENSPMEP00000034421.1"/>
    </source>
</evidence>
<evidence type="ECO:0000313" key="14">
    <source>
        <dbReference type="Proteomes" id="UP000261480"/>
    </source>
</evidence>
<dbReference type="InterPro" id="IPR000215">
    <property type="entry name" value="Serpin_fam"/>
</dbReference>
<keyword evidence="14" id="KW-1185">Reference proteome</keyword>
<comment type="subcellular location">
    <subcellularLocation>
        <location evidence="1">Secreted</location>
    </subcellularLocation>
</comment>
<feature type="signal peptide" evidence="11">
    <location>
        <begin position="1"/>
        <end position="19"/>
    </location>
</feature>
<dbReference type="GO" id="GO:0005615">
    <property type="term" value="C:extracellular space"/>
    <property type="evidence" value="ECO:0007669"/>
    <property type="project" value="InterPro"/>
</dbReference>
<protein>
    <recommendedName>
        <fullName evidence="7">Thyroxine-binding globulin</fullName>
    </recommendedName>
    <alternativeName>
        <fullName evidence="9">Serpin A7</fullName>
    </alternativeName>
    <alternativeName>
        <fullName evidence="8">T4-binding globulin</fullName>
    </alternativeName>
</protein>
<evidence type="ECO:0000256" key="5">
    <source>
        <dbReference type="ARBA" id="ARBA00023180"/>
    </source>
</evidence>
<evidence type="ECO:0000256" key="11">
    <source>
        <dbReference type="SAM" id="SignalP"/>
    </source>
</evidence>
<dbReference type="RefSeq" id="XP_014868806.1">
    <property type="nucleotide sequence ID" value="XM_015013320.1"/>
</dbReference>
<dbReference type="Pfam" id="PF00079">
    <property type="entry name" value="Serpin"/>
    <property type="match status" value="2"/>
</dbReference>
<dbReference type="InterPro" id="IPR036186">
    <property type="entry name" value="Serpin_sf"/>
</dbReference>
<evidence type="ECO:0000256" key="3">
    <source>
        <dbReference type="ARBA" id="ARBA00022525"/>
    </source>
</evidence>
<evidence type="ECO:0000256" key="10">
    <source>
        <dbReference type="RuleBase" id="RU000411"/>
    </source>
</evidence>
<dbReference type="GeneID" id="106933824"/>
<sequence length="799" mass="89093">MPTTVVLWLFLSVVCAARGHQPIEQAKQATDLSADSSDDKLSLVTSANKEFAFNLYRKLVAHASSKGQNIFFSPVSVSAALAALSVGARGETHQQLFRTLGFNSSQLTQSDVNNAFLKIIRSMASKISQGTAVFVDSLFTPKPDFLHVLKQWYFTEGFKVDFSNPIEGVNTINQCVSRMTSGKITHLVENLDPSTVLYLLTYVYFKGIWATPFDPKLTTLDLFRVTETVEVPVPMMRMKADVDTYYDKAIATSVLHLPFSNSYSMLLLLPDTMETLESKISPAHITRWLKQLKQRKYKISVPMFYMKTSYKLNDVLNEMGMADMFENHANLSGITDGQKLVVSEVVHQATLDVDETGAAAATGVGISLFSLIAPELKFNRPFIVMITEFTMLSAPVVLWILSALVCVGRSHHHIGHGEKAQDTAADDANNRISLVTSANKEFAFRLYRKLAGHAFSQGKNIFFSPLSVSTALAALSVGAQGETHQQLFRGLGFNSSQLVQTDVNQAFRTFFANTSQDIRQGTAMFVGSIFKPKPEFLDALKQSFSAEGFSVDFTKTTESADTINQYVSDKTNGKINKLVESLDPDTVMYLLSYIYFKGKWETPFDPRDTRQDVFRVDENTEVQVQMMEMEKDVNIYRDQAINTSVLHLPFNNSYSMLLLLPENMTMLENNISPAHVTKWLKWLTTKTYIIYVPKFSIKTSCKLKDVLTEMGMADMFGDRADLGGITEEQKLAVSEVVHQATLDVDETGATAAAATGIGFIPLSFHYVPELKFNRPFMVVITDRTTGNMLFMGKIVNPNI</sequence>
<dbReference type="GO" id="GO:0004867">
    <property type="term" value="F:serine-type endopeptidase inhibitor activity"/>
    <property type="evidence" value="ECO:0007669"/>
    <property type="project" value="InterPro"/>
</dbReference>
<dbReference type="AlphaFoldDB" id="A0A3B3Z3Y8"/>
<dbReference type="InterPro" id="IPR023795">
    <property type="entry name" value="Serpin_CS"/>
</dbReference>
<dbReference type="InterPro" id="IPR023796">
    <property type="entry name" value="Serpin_dom"/>
</dbReference>
<dbReference type="STRING" id="48701.ENSPMEP00000034421"/>
<dbReference type="OrthoDB" id="8434527at2759"/>
<dbReference type="Ensembl" id="ENSPMET00000030127.1">
    <property type="protein sequence ID" value="ENSPMEP00000034421.1"/>
    <property type="gene ID" value="ENSPMEG00000023610.1"/>
</dbReference>
<dbReference type="Gene3D" id="2.30.39.10">
    <property type="entry name" value="Alpha-1-antitrypsin, domain 1"/>
    <property type="match status" value="2"/>
</dbReference>
<dbReference type="PANTHER" id="PTHR11461">
    <property type="entry name" value="SERINE PROTEASE INHIBITOR, SERPIN"/>
    <property type="match status" value="1"/>
</dbReference>
<name>A0A3B3Z3Y8_9TELE</name>
<evidence type="ECO:0000256" key="8">
    <source>
        <dbReference type="ARBA" id="ARBA00042967"/>
    </source>
</evidence>
<evidence type="ECO:0000256" key="9">
    <source>
        <dbReference type="ARBA" id="ARBA00043177"/>
    </source>
</evidence>
<feature type="domain" description="Serpin" evidence="12">
    <location>
        <begin position="444"/>
        <end position="797"/>
    </location>
</feature>
<feature type="domain" description="Serpin" evidence="12">
    <location>
        <begin position="53"/>
        <end position="395"/>
    </location>
</feature>
<evidence type="ECO:0000256" key="4">
    <source>
        <dbReference type="ARBA" id="ARBA00022729"/>
    </source>
</evidence>
<proteinExistence type="inferred from homology"/>
<organism evidence="13 14">
    <name type="scientific">Poecilia mexicana</name>
    <dbReference type="NCBI Taxonomy" id="48701"/>
    <lineage>
        <taxon>Eukaryota</taxon>
        <taxon>Metazoa</taxon>
        <taxon>Chordata</taxon>
        <taxon>Craniata</taxon>
        <taxon>Vertebrata</taxon>
        <taxon>Euteleostomi</taxon>
        <taxon>Actinopterygii</taxon>
        <taxon>Neopterygii</taxon>
        <taxon>Teleostei</taxon>
        <taxon>Neoteleostei</taxon>
        <taxon>Acanthomorphata</taxon>
        <taxon>Ovalentaria</taxon>
        <taxon>Atherinomorphae</taxon>
        <taxon>Cyprinodontiformes</taxon>
        <taxon>Poeciliidae</taxon>
        <taxon>Poeciliinae</taxon>
        <taxon>Poecilia</taxon>
    </lineage>
</organism>
<evidence type="ECO:0000256" key="2">
    <source>
        <dbReference type="ARBA" id="ARBA00009500"/>
    </source>
</evidence>